<dbReference type="Pfam" id="PF01266">
    <property type="entry name" value="DAO"/>
    <property type="match status" value="1"/>
</dbReference>
<dbReference type="PANTHER" id="PTHR13847:SF289">
    <property type="entry name" value="GLYCINE OXIDASE"/>
    <property type="match status" value="1"/>
</dbReference>
<evidence type="ECO:0000313" key="4">
    <source>
        <dbReference type="Proteomes" id="UP001320831"/>
    </source>
</evidence>
<dbReference type="Gene3D" id="3.30.9.10">
    <property type="entry name" value="D-Amino Acid Oxidase, subunit A, domain 2"/>
    <property type="match status" value="1"/>
</dbReference>
<dbReference type="Proteomes" id="UP001320831">
    <property type="component" value="Unassembled WGS sequence"/>
</dbReference>
<dbReference type="Gene3D" id="3.50.50.60">
    <property type="entry name" value="FAD/NAD(P)-binding domain"/>
    <property type="match status" value="2"/>
</dbReference>
<dbReference type="EMBL" id="JAOCZP010000006">
    <property type="protein sequence ID" value="MCT7377056.1"/>
    <property type="molecule type" value="Genomic_DNA"/>
</dbReference>
<organism evidence="3 4">
    <name type="scientific">Chelativorans salis</name>
    <dbReference type="NCBI Taxonomy" id="2978478"/>
    <lineage>
        <taxon>Bacteria</taxon>
        <taxon>Pseudomonadati</taxon>
        <taxon>Pseudomonadota</taxon>
        <taxon>Alphaproteobacteria</taxon>
        <taxon>Hyphomicrobiales</taxon>
        <taxon>Phyllobacteriaceae</taxon>
        <taxon>Chelativorans</taxon>
    </lineage>
</organism>
<feature type="domain" description="FAD dependent oxidoreductase" evidence="2">
    <location>
        <begin position="12"/>
        <end position="401"/>
    </location>
</feature>
<gene>
    <name evidence="3" type="ORF">N5A92_18715</name>
</gene>
<dbReference type="SUPFAM" id="SSF51905">
    <property type="entry name" value="FAD/NAD(P)-binding domain"/>
    <property type="match status" value="1"/>
</dbReference>
<comment type="caution">
    <text evidence="3">The sequence shown here is derived from an EMBL/GenBank/DDBJ whole genome shotgun (WGS) entry which is preliminary data.</text>
</comment>
<sequence>MAANGAQDRLPVAVIGAGIVGVSTAIWLQRTGHEVILIDRGEPGEGTSYGNGGVLASCSIVPVTVPGLMRKAPRMLFDPRQPLFLRWSYLPRLAPWLQAYLRHCTPEHARRIAAALAPIIGDSHAEHQALSQGTGAEKWLVPSDYVFVYRDRAHFNGDALGWSIRRDHGFRWDELEGQAFRAYDPAFADHLGFAARLPDHGRISDPGRYVKDLAAHVAVSGGRIVKGEVGDLVRENGRVTGVRIGGETLPCSAAVLATGVWSKPLCRKLGLDVPLESERGYHLELWEPSLMPRSPVMVAAGKFVITPMEGRLRLAGIVEFGGLEAPASRAPFALLTKNIQAAMPSLTWKETSEWMGHRPAPTDSIPLIGEVPGAKGAFLGFGHHHVGLTGGPKTGRILAQLISGTAPNLDLAPYAPSRFQ</sequence>
<proteinExistence type="predicted"/>
<accession>A0ABT2LRR5</accession>
<evidence type="ECO:0000256" key="1">
    <source>
        <dbReference type="ARBA" id="ARBA00023002"/>
    </source>
</evidence>
<dbReference type="InterPro" id="IPR006076">
    <property type="entry name" value="FAD-dep_OxRdtase"/>
</dbReference>
<reference evidence="3 4" key="1">
    <citation type="submission" date="2022-09" db="EMBL/GenBank/DDBJ databases">
        <title>Chelativorans salina sp. nov., a novel slightly halophilic bacterium isolated from a saline lake sediment enrichment.</title>
        <authorList>
            <person name="Gao L."/>
            <person name="Fang B.-Z."/>
            <person name="Li W.-J."/>
        </authorList>
    </citation>
    <scope>NUCLEOTIDE SEQUENCE [LARGE SCALE GENOMIC DNA]</scope>
    <source>
        <strain evidence="3 4">EGI FJ00035</strain>
    </source>
</reference>
<keyword evidence="4" id="KW-1185">Reference proteome</keyword>
<evidence type="ECO:0000313" key="3">
    <source>
        <dbReference type="EMBL" id="MCT7377056.1"/>
    </source>
</evidence>
<dbReference type="RefSeq" id="WP_260905400.1">
    <property type="nucleotide sequence ID" value="NZ_JAOCZP010000006.1"/>
</dbReference>
<dbReference type="PANTHER" id="PTHR13847">
    <property type="entry name" value="SARCOSINE DEHYDROGENASE-RELATED"/>
    <property type="match status" value="1"/>
</dbReference>
<dbReference type="InterPro" id="IPR036188">
    <property type="entry name" value="FAD/NAD-bd_sf"/>
</dbReference>
<keyword evidence="1" id="KW-0560">Oxidoreductase</keyword>
<dbReference type="SUPFAM" id="SSF54373">
    <property type="entry name" value="FAD-linked reductases, C-terminal domain"/>
    <property type="match status" value="1"/>
</dbReference>
<evidence type="ECO:0000259" key="2">
    <source>
        <dbReference type="Pfam" id="PF01266"/>
    </source>
</evidence>
<protein>
    <submittedName>
        <fullName evidence="3">FAD-dependent oxidoreductase</fullName>
    </submittedName>
</protein>
<name>A0ABT2LRR5_9HYPH</name>